<dbReference type="GO" id="GO:0015630">
    <property type="term" value="C:microtubule cytoskeleton"/>
    <property type="evidence" value="ECO:0007669"/>
    <property type="project" value="TreeGrafter"/>
</dbReference>
<dbReference type="Pfam" id="PF00018">
    <property type="entry name" value="SH3_1"/>
    <property type="match status" value="1"/>
</dbReference>
<dbReference type="GO" id="GO:0030950">
    <property type="term" value="P:establishment or maintenance of actin cytoskeleton polarity"/>
    <property type="evidence" value="ECO:0007669"/>
    <property type="project" value="TreeGrafter"/>
</dbReference>
<evidence type="ECO:0000259" key="4">
    <source>
        <dbReference type="PROSITE" id="PS50002"/>
    </source>
</evidence>
<dbReference type="GO" id="GO:0051286">
    <property type="term" value="C:cell tip"/>
    <property type="evidence" value="ECO:0007669"/>
    <property type="project" value="TreeGrafter"/>
</dbReference>
<dbReference type="EMBL" id="BSXN01003500">
    <property type="protein sequence ID" value="GME79383.1"/>
    <property type="molecule type" value="Genomic_DNA"/>
</dbReference>
<feature type="compositionally biased region" description="Polar residues" evidence="3">
    <location>
        <begin position="465"/>
        <end position="477"/>
    </location>
</feature>
<reference evidence="5" key="1">
    <citation type="submission" date="2023-04" db="EMBL/GenBank/DDBJ databases">
        <title>Candida boidinii NBRC 10035.</title>
        <authorList>
            <person name="Ichikawa N."/>
            <person name="Sato H."/>
            <person name="Tonouchi N."/>
        </authorList>
    </citation>
    <scope>NUCLEOTIDE SEQUENCE</scope>
    <source>
        <strain evidence="5">NBRC 10035</strain>
    </source>
</reference>
<sequence>MNLDIPILERSKITRKNLTKDGNFNNDEIFDTSITLNDFKQKDSMMNGINTGKQQILSSSIETINKLEFFNDDELSSLPSSTIINSQYKDENPKLKANISNSINNTIDFKDIIHQVSDRNDFTEDDQEDIRSMGDHDEDEDDEEDEDELESPLSDYANDSLLPSPPSSPPRDLDPGKLYALFDFSGPEDSHLELTKDDPVELLNDSDSYWWLVRKLNGLNAVGFAPAEILETYEERLARLNCWKNEAIERDLTYLSAEDIKEFEKNAKSRFSNITNSLTNLKNRHSISIITDDNNTTSNNSNSHSNNNENVYSNITLTDRSINGSSSLILNNSSSTTSLIRKSSLKKSLNTKTKKKVKFKPESFENIREISNYSLHSNIQDDNDDNDDNDDDDDDDQRSEVLSDIVAPSSLIVNKKSNKKLFMIKNIDDYIEEDEEDKESIKDVDEDEEDEEFDDYDSQHKDNDTANNNNSTITGKN</sequence>
<feature type="compositionally biased region" description="Acidic residues" evidence="3">
    <location>
        <begin position="432"/>
        <end position="456"/>
    </location>
</feature>
<keyword evidence="6" id="KW-1185">Reference proteome</keyword>
<dbReference type="PANTHER" id="PTHR47775:SF1">
    <property type="entry name" value="BUD SITE SELECTION PROTEIN 14"/>
    <property type="match status" value="1"/>
</dbReference>
<feature type="region of interest" description="Disordered" evidence="3">
    <location>
        <begin position="432"/>
        <end position="477"/>
    </location>
</feature>
<dbReference type="SUPFAM" id="SSF50044">
    <property type="entry name" value="SH3-domain"/>
    <property type="match status" value="1"/>
</dbReference>
<accession>A0A9W6T5L3</accession>
<feature type="region of interest" description="Disordered" evidence="3">
    <location>
        <begin position="118"/>
        <end position="176"/>
    </location>
</feature>
<dbReference type="PANTHER" id="PTHR47775">
    <property type="entry name" value="BUD SITE SELECTION PROTEIN 14"/>
    <property type="match status" value="1"/>
</dbReference>
<organism evidence="5 6">
    <name type="scientific">Candida boidinii</name>
    <name type="common">Yeast</name>
    <dbReference type="NCBI Taxonomy" id="5477"/>
    <lineage>
        <taxon>Eukaryota</taxon>
        <taxon>Fungi</taxon>
        <taxon>Dikarya</taxon>
        <taxon>Ascomycota</taxon>
        <taxon>Saccharomycotina</taxon>
        <taxon>Pichiomycetes</taxon>
        <taxon>Pichiales</taxon>
        <taxon>Pichiaceae</taxon>
        <taxon>Ogataea</taxon>
        <taxon>Ogataea/Candida clade</taxon>
    </lineage>
</organism>
<dbReference type="PROSITE" id="PS50002">
    <property type="entry name" value="SH3"/>
    <property type="match status" value="1"/>
</dbReference>
<dbReference type="InterPro" id="IPR053039">
    <property type="entry name" value="Polarity_Bud-Selection_Reg"/>
</dbReference>
<feature type="region of interest" description="Disordered" evidence="3">
    <location>
        <begin position="292"/>
        <end position="311"/>
    </location>
</feature>
<dbReference type="InterPro" id="IPR036028">
    <property type="entry name" value="SH3-like_dom_sf"/>
</dbReference>
<comment type="caution">
    <text evidence="5">The sequence shown here is derived from an EMBL/GenBank/DDBJ whole genome shotgun (WGS) entry which is preliminary data.</text>
</comment>
<evidence type="ECO:0000313" key="5">
    <source>
        <dbReference type="EMBL" id="GME79383.1"/>
    </source>
</evidence>
<feature type="compositionally biased region" description="Acidic residues" evidence="3">
    <location>
        <begin position="381"/>
        <end position="397"/>
    </location>
</feature>
<evidence type="ECO:0000256" key="1">
    <source>
        <dbReference type="ARBA" id="ARBA00022443"/>
    </source>
</evidence>
<dbReference type="SMART" id="SM00326">
    <property type="entry name" value="SH3"/>
    <property type="match status" value="1"/>
</dbReference>
<feature type="domain" description="SH3" evidence="4">
    <location>
        <begin position="173"/>
        <end position="235"/>
    </location>
</feature>
<gene>
    <name evidence="5" type="ORF">Cboi02_000610400</name>
</gene>
<protein>
    <submittedName>
        <fullName evidence="5">Unnamed protein product</fullName>
    </submittedName>
</protein>
<dbReference type="Gene3D" id="2.30.30.40">
    <property type="entry name" value="SH3 Domains"/>
    <property type="match status" value="1"/>
</dbReference>
<dbReference type="GO" id="GO:0008104">
    <property type="term" value="P:intracellular protein localization"/>
    <property type="evidence" value="ECO:0007669"/>
    <property type="project" value="TreeGrafter"/>
</dbReference>
<keyword evidence="1 2" id="KW-0728">SH3 domain</keyword>
<feature type="region of interest" description="Disordered" evidence="3">
    <location>
        <begin position="375"/>
        <end position="401"/>
    </location>
</feature>
<proteinExistence type="predicted"/>
<dbReference type="InterPro" id="IPR001452">
    <property type="entry name" value="SH3_domain"/>
</dbReference>
<dbReference type="Proteomes" id="UP001165120">
    <property type="component" value="Unassembled WGS sequence"/>
</dbReference>
<evidence type="ECO:0000256" key="2">
    <source>
        <dbReference type="PROSITE-ProRule" id="PRU00192"/>
    </source>
</evidence>
<dbReference type="AlphaFoldDB" id="A0A9W6T5L3"/>
<evidence type="ECO:0000313" key="6">
    <source>
        <dbReference type="Proteomes" id="UP001165120"/>
    </source>
</evidence>
<name>A0A9W6T5L3_CANBO</name>
<feature type="compositionally biased region" description="Acidic residues" evidence="3">
    <location>
        <begin position="136"/>
        <end position="150"/>
    </location>
</feature>
<evidence type="ECO:0000256" key="3">
    <source>
        <dbReference type="SAM" id="MobiDB-lite"/>
    </source>
</evidence>